<dbReference type="InterPro" id="IPR008271">
    <property type="entry name" value="Ser/Thr_kinase_AS"/>
</dbReference>
<evidence type="ECO:0000256" key="13">
    <source>
        <dbReference type="ARBA" id="ARBA00047899"/>
    </source>
</evidence>
<name>A0A1R2C3R1_9CILI</name>
<evidence type="ECO:0000256" key="7">
    <source>
        <dbReference type="ARBA" id="ARBA00022737"/>
    </source>
</evidence>
<comment type="catalytic activity">
    <reaction evidence="13">
        <text>L-threonyl-[protein] + ATP = O-phospho-L-threonyl-[protein] + ADP + H(+)</text>
        <dbReference type="Rhea" id="RHEA:46608"/>
        <dbReference type="Rhea" id="RHEA-COMP:11060"/>
        <dbReference type="Rhea" id="RHEA-COMP:11605"/>
        <dbReference type="ChEBI" id="CHEBI:15378"/>
        <dbReference type="ChEBI" id="CHEBI:30013"/>
        <dbReference type="ChEBI" id="CHEBI:30616"/>
        <dbReference type="ChEBI" id="CHEBI:61977"/>
        <dbReference type="ChEBI" id="CHEBI:456216"/>
        <dbReference type="EC" id="2.7.11.1"/>
    </reaction>
</comment>
<keyword evidence="19" id="KW-1185">Reference proteome</keyword>
<evidence type="ECO:0000256" key="4">
    <source>
        <dbReference type="ARBA" id="ARBA00022527"/>
    </source>
</evidence>
<evidence type="ECO:0000259" key="17">
    <source>
        <dbReference type="PROSITE" id="PS50011"/>
    </source>
</evidence>
<accession>A0A1R2C3R1</accession>
<comment type="catalytic activity">
    <reaction evidence="14">
        <text>L-seryl-[protein] + ATP = O-phospho-L-seryl-[protein] + ADP + H(+)</text>
        <dbReference type="Rhea" id="RHEA:17989"/>
        <dbReference type="Rhea" id="RHEA-COMP:9863"/>
        <dbReference type="Rhea" id="RHEA-COMP:11604"/>
        <dbReference type="ChEBI" id="CHEBI:15378"/>
        <dbReference type="ChEBI" id="CHEBI:29999"/>
        <dbReference type="ChEBI" id="CHEBI:30616"/>
        <dbReference type="ChEBI" id="CHEBI:83421"/>
        <dbReference type="ChEBI" id="CHEBI:456216"/>
        <dbReference type="EC" id="2.7.11.1"/>
    </reaction>
</comment>
<proteinExistence type="inferred from homology"/>
<dbReference type="GO" id="GO:0005524">
    <property type="term" value="F:ATP binding"/>
    <property type="evidence" value="ECO:0007669"/>
    <property type="project" value="UniProtKB-UniRule"/>
</dbReference>
<comment type="similarity">
    <text evidence="12">Belongs to the protein kinase superfamily. Ser/Thr protein kinase family. CDPK subfamily.</text>
</comment>
<keyword evidence="9" id="KW-0418">Kinase</keyword>
<keyword evidence="5" id="KW-0808">Transferase</keyword>
<evidence type="ECO:0000313" key="18">
    <source>
        <dbReference type="EMBL" id="OMJ83621.1"/>
    </source>
</evidence>
<keyword evidence="11 15" id="KW-0067">ATP-binding</keyword>
<sequence length="416" mass="47496">MEGVNNKRVSHYILKEKIGRGAYGKVFKGIDTDNNEIRAIKVIDQIIMQINQNQGHTADNLNREISIMKELDHPNILKLYESISTSNSIYLILEYCSGGDLSKEKCISEYKVANYLRQIISAMKALNEKRIVHRDLKPANILLDAKNNIKLADFGFARSIKDALANTFAGTPFYMAPEILKVGEDTNSCYDNKADIWSIGCIIYELITGRYPFQASMINEMVYRIERQLKSETFLDRKIFSPICHDLLSRILKIDPNERIDFEHLSQHPFVTGPPLARIADDYLNNTTNYSDFQKQCDKALDFSDVVIMNSESANNPFVLHMKACELLKPCIKNQSCAIHFCQNFAKASRYKNSNFGTSSLTEEIMQMSVNLCLKDTSNPEIYKEYLRNALKLLKILPPSFNISMLIDAIKHSLDE</sequence>
<reference evidence="18 19" key="1">
    <citation type="submission" date="2016-11" db="EMBL/GenBank/DDBJ databases">
        <title>The macronuclear genome of Stentor coeruleus: a giant cell with tiny introns.</title>
        <authorList>
            <person name="Slabodnick M."/>
            <person name="Ruby J.G."/>
            <person name="Reiff S.B."/>
            <person name="Swart E.C."/>
            <person name="Gosai S."/>
            <person name="Prabakaran S."/>
            <person name="Witkowska E."/>
            <person name="Larue G.E."/>
            <person name="Fisher S."/>
            <person name="Freeman R.M."/>
            <person name="Gunawardena J."/>
            <person name="Chu W."/>
            <person name="Stover N.A."/>
            <person name="Gregory B.D."/>
            <person name="Nowacki M."/>
            <person name="Derisi J."/>
            <person name="Roy S.W."/>
            <person name="Marshall W.F."/>
            <person name="Sood P."/>
        </authorList>
    </citation>
    <scope>NUCLEOTIDE SEQUENCE [LARGE SCALE GENOMIC DNA]</scope>
    <source>
        <strain evidence="18">WM001</strain>
    </source>
</reference>
<dbReference type="SMART" id="SM00220">
    <property type="entry name" value="S_TKc"/>
    <property type="match status" value="1"/>
</dbReference>
<dbReference type="GO" id="GO:0046872">
    <property type="term" value="F:metal ion binding"/>
    <property type="evidence" value="ECO:0007669"/>
    <property type="project" value="UniProtKB-KW"/>
</dbReference>
<dbReference type="Proteomes" id="UP000187209">
    <property type="component" value="Unassembled WGS sequence"/>
</dbReference>
<dbReference type="GO" id="GO:0004674">
    <property type="term" value="F:protein serine/threonine kinase activity"/>
    <property type="evidence" value="ECO:0007669"/>
    <property type="project" value="UniProtKB-KW"/>
</dbReference>
<evidence type="ECO:0000256" key="6">
    <source>
        <dbReference type="ARBA" id="ARBA00022723"/>
    </source>
</evidence>
<dbReference type="SUPFAM" id="SSF56112">
    <property type="entry name" value="Protein kinase-like (PK-like)"/>
    <property type="match status" value="1"/>
</dbReference>
<evidence type="ECO:0000256" key="14">
    <source>
        <dbReference type="ARBA" id="ARBA00048679"/>
    </source>
</evidence>
<evidence type="ECO:0000313" key="19">
    <source>
        <dbReference type="Proteomes" id="UP000187209"/>
    </source>
</evidence>
<dbReference type="Gene3D" id="1.10.510.10">
    <property type="entry name" value="Transferase(Phosphotransferase) domain 1"/>
    <property type="match status" value="1"/>
</dbReference>
<evidence type="ECO:0000256" key="10">
    <source>
        <dbReference type="ARBA" id="ARBA00022837"/>
    </source>
</evidence>
<organism evidence="18 19">
    <name type="scientific">Stentor coeruleus</name>
    <dbReference type="NCBI Taxonomy" id="5963"/>
    <lineage>
        <taxon>Eukaryota</taxon>
        <taxon>Sar</taxon>
        <taxon>Alveolata</taxon>
        <taxon>Ciliophora</taxon>
        <taxon>Postciliodesmatophora</taxon>
        <taxon>Heterotrichea</taxon>
        <taxon>Heterotrichida</taxon>
        <taxon>Stentoridae</taxon>
        <taxon>Stentor</taxon>
    </lineage>
</organism>
<dbReference type="InterPro" id="IPR017441">
    <property type="entry name" value="Protein_kinase_ATP_BS"/>
</dbReference>
<evidence type="ECO:0000256" key="15">
    <source>
        <dbReference type="PROSITE-ProRule" id="PRU10141"/>
    </source>
</evidence>
<feature type="binding site" evidence="15">
    <location>
        <position position="41"/>
    </location>
    <ligand>
        <name>ATP</name>
        <dbReference type="ChEBI" id="CHEBI:30616"/>
    </ligand>
</feature>
<keyword evidence="7" id="KW-0677">Repeat</keyword>
<feature type="domain" description="Protein kinase" evidence="17">
    <location>
        <begin position="12"/>
        <end position="271"/>
    </location>
</feature>
<evidence type="ECO:0000256" key="3">
    <source>
        <dbReference type="ARBA" id="ARBA00012513"/>
    </source>
</evidence>
<keyword evidence="8 15" id="KW-0547">Nucleotide-binding</keyword>
<dbReference type="GO" id="GO:0005737">
    <property type="term" value="C:cytoplasm"/>
    <property type="evidence" value="ECO:0007669"/>
    <property type="project" value="TreeGrafter"/>
</dbReference>
<dbReference type="EC" id="2.7.11.1" evidence="3"/>
<dbReference type="EMBL" id="MPUH01000297">
    <property type="protein sequence ID" value="OMJ83621.1"/>
    <property type="molecule type" value="Genomic_DNA"/>
</dbReference>
<evidence type="ECO:0000256" key="2">
    <source>
        <dbReference type="ARBA" id="ARBA00011245"/>
    </source>
</evidence>
<keyword evidence="4 16" id="KW-0723">Serine/threonine-protein kinase</keyword>
<dbReference type="OrthoDB" id="436110at2759"/>
<protein>
    <recommendedName>
        <fullName evidence="3">non-specific serine/threonine protein kinase</fullName>
        <ecNumber evidence="3">2.7.11.1</ecNumber>
    </recommendedName>
</protein>
<evidence type="ECO:0000256" key="16">
    <source>
        <dbReference type="RuleBase" id="RU000304"/>
    </source>
</evidence>
<dbReference type="InterPro" id="IPR011009">
    <property type="entry name" value="Kinase-like_dom_sf"/>
</dbReference>
<evidence type="ECO:0000256" key="1">
    <source>
        <dbReference type="ARBA" id="ARBA00001946"/>
    </source>
</evidence>
<dbReference type="FunFam" id="3.30.200.20:FF:000315">
    <property type="entry name" value="Calcium-dependent protein kinase 3"/>
    <property type="match status" value="1"/>
</dbReference>
<comment type="caution">
    <text evidence="18">The sequence shown here is derived from an EMBL/GenBank/DDBJ whole genome shotgun (WGS) entry which is preliminary data.</text>
</comment>
<dbReference type="InterPro" id="IPR000719">
    <property type="entry name" value="Prot_kinase_dom"/>
</dbReference>
<keyword evidence="6" id="KW-0479">Metal-binding</keyword>
<evidence type="ECO:0000256" key="12">
    <source>
        <dbReference type="ARBA" id="ARBA00024334"/>
    </source>
</evidence>
<keyword evidence="10" id="KW-0106">Calcium</keyword>
<dbReference type="PROSITE" id="PS50011">
    <property type="entry name" value="PROTEIN_KINASE_DOM"/>
    <property type="match status" value="1"/>
</dbReference>
<dbReference type="AlphaFoldDB" id="A0A1R2C3R1"/>
<evidence type="ECO:0000256" key="8">
    <source>
        <dbReference type="ARBA" id="ARBA00022741"/>
    </source>
</evidence>
<evidence type="ECO:0000256" key="5">
    <source>
        <dbReference type="ARBA" id="ARBA00022679"/>
    </source>
</evidence>
<evidence type="ECO:0000256" key="11">
    <source>
        <dbReference type="ARBA" id="ARBA00022840"/>
    </source>
</evidence>
<dbReference type="PANTHER" id="PTHR24348:SF68">
    <property type="entry name" value="SERINE_THREONINE-PROTEIN KINASE ATG1C"/>
    <property type="match status" value="1"/>
</dbReference>
<dbReference type="PANTHER" id="PTHR24348">
    <property type="entry name" value="SERINE/THREONINE-PROTEIN KINASE UNC-51-RELATED"/>
    <property type="match status" value="1"/>
</dbReference>
<dbReference type="InterPro" id="IPR045269">
    <property type="entry name" value="Atg1-like"/>
</dbReference>
<dbReference type="GO" id="GO:0010506">
    <property type="term" value="P:regulation of autophagy"/>
    <property type="evidence" value="ECO:0007669"/>
    <property type="project" value="InterPro"/>
</dbReference>
<dbReference type="PROSITE" id="PS00108">
    <property type="entry name" value="PROTEIN_KINASE_ST"/>
    <property type="match status" value="1"/>
</dbReference>
<evidence type="ECO:0000256" key="9">
    <source>
        <dbReference type="ARBA" id="ARBA00022777"/>
    </source>
</evidence>
<comment type="cofactor">
    <cofactor evidence="1">
        <name>Mg(2+)</name>
        <dbReference type="ChEBI" id="CHEBI:18420"/>
    </cofactor>
</comment>
<dbReference type="FunFam" id="1.10.510.10:FF:000571">
    <property type="entry name" value="Maternal embryonic leucine zipper kinase"/>
    <property type="match status" value="1"/>
</dbReference>
<dbReference type="PROSITE" id="PS00107">
    <property type="entry name" value="PROTEIN_KINASE_ATP"/>
    <property type="match status" value="1"/>
</dbReference>
<comment type="subunit">
    <text evidence="2">Monomer.</text>
</comment>
<gene>
    <name evidence="18" type="ORF">SteCoe_15409</name>
</gene>
<dbReference type="Pfam" id="PF00069">
    <property type="entry name" value="Pkinase"/>
    <property type="match status" value="1"/>
</dbReference>